<evidence type="ECO:0000256" key="1">
    <source>
        <dbReference type="SAM" id="SignalP"/>
    </source>
</evidence>
<dbReference type="RefSeq" id="WP_132609920.1">
    <property type="nucleotide sequence ID" value="NZ_SMBI01000002.1"/>
</dbReference>
<reference evidence="2 3" key="1">
    <citation type="submission" date="2019-03" db="EMBL/GenBank/DDBJ databases">
        <title>Genomic Encyclopedia of Type Strains, Phase IV (KMG-V): Genome sequencing to study the core and pangenomes of soil and plant-associated prokaryotes.</title>
        <authorList>
            <person name="Whitman W."/>
        </authorList>
    </citation>
    <scope>NUCLEOTIDE SEQUENCE [LARGE SCALE GENOMIC DNA]</scope>
    <source>
        <strain evidence="2 3">FB403</strain>
    </source>
</reference>
<comment type="caution">
    <text evidence="2">The sequence shown here is derived from an EMBL/GenBank/DDBJ whole genome shotgun (WGS) entry which is preliminary data.</text>
</comment>
<proteinExistence type="predicted"/>
<feature type="chain" id="PRO_5043982297" evidence="1">
    <location>
        <begin position="22"/>
        <end position="312"/>
    </location>
</feature>
<dbReference type="EMBL" id="SMBI01000002">
    <property type="protein sequence ID" value="TCU28269.1"/>
    <property type="molecule type" value="Genomic_DNA"/>
</dbReference>
<organism evidence="2 3">
    <name type="scientific">Rhizobium laguerreae</name>
    <dbReference type="NCBI Taxonomy" id="1076926"/>
    <lineage>
        <taxon>Bacteria</taxon>
        <taxon>Pseudomonadati</taxon>
        <taxon>Pseudomonadota</taxon>
        <taxon>Alphaproteobacteria</taxon>
        <taxon>Hyphomicrobiales</taxon>
        <taxon>Rhizobiaceae</taxon>
        <taxon>Rhizobium/Agrobacterium group</taxon>
        <taxon>Rhizobium</taxon>
    </lineage>
</organism>
<accession>A0AAX2QQ24</accession>
<sequence length="312" mass="34251">MRIVSLSASLALTLTPAAAYADTTQGNADMFKTLLSKIGLRSEAQPISATPHETLAQLRDAVAARLRSEPEVEEVAIDPGNPAAVRVRLANGGGEAVMGTVDVTNVYGRLYTLRNDLDREAAIENLVQSVLVTVRRPELDLQHVFANIRFRQPGNKQDAATSLAEELAGDVAIVLQLDTPQSLVGLSRADLGECSVAEIRKAAQRNILREMSKLGEERVNDHMIAYRIEDNPPLTPAIVLTDEFWAMVDKNFPDGALLILRQRDEVAVIDRKAPSALITAWQLIDMAKHRGVDFLSDRIFERRDGRLVAVTE</sequence>
<gene>
    <name evidence="2" type="ORF">EV131_102101</name>
</gene>
<keyword evidence="1" id="KW-0732">Signal</keyword>
<evidence type="ECO:0000313" key="3">
    <source>
        <dbReference type="Proteomes" id="UP000295021"/>
    </source>
</evidence>
<dbReference type="AlphaFoldDB" id="A0AAX2QQ24"/>
<evidence type="ECO:0000313" key="2">
    <source>
        <dbReference type="EMBL" id="TCU28269.1"/>
    </source>
</evidence>
<feature type="signal peptide" evidence="1">
    <location>
        <begin position="1"/>
        <end position="21"/>
    </location>
</feature>
<protein>
    <submittedName>
        <fullName evidence="2">Uncharacterized protein</fullName>
    </submittedName>
</protein>
<dbReference type="Proteomes" id="UP000295021">
    <property type="component" value="Unassembled WGS sequence"/>
</dbReference>
<name>A0AAX2QQ24_9HYPH</name>